<sequence>MPVSSAIPTAIQAPVSRPARTSTNFAQKPDSGGMPASDSAGMANISASQGARAYSPPIAGRRSEPVMRAAMPPMKNRLAFTTM</sequence>
<accession>A0A645J8I3</accession>
<reference evidence="2" key="1">
    <citation type="submission" date="2019-08" db="EMBL/GenBank/DDBJ databases">
        <authorList>
            <person name="Kucharzyk K."/>
            <person name="Murdoch R.W."/>
            <person name="Higgins S."/>
            <person name="Loffler F."/>
        </authorList>
    </citation>
    <scope>NUCLEOTIDE SEQUENCE</scope>
</reference>
<dbReference type="EMBL" id="VSSQ01134549">
    <property type="protein sequence ID" value="MPN59941.1"/>
    <property type="molecule type" value="Genomic_DNA"/>
</dbReference>
<name>A0A645J8I3_9ZZZZ</name>
<dbReference type="AlphaFoldDB" id="A0A645J8I3"/>
<feature type="region of interest" description="Disordered" evidence="1">
    <location>
        <begin position="1"/>
        <end position="60"/>
    </location>
</feature>
<organism evidence="2">
    <name type="scientific">bioreactor metagenome</name>
    <dbReference type="NCBI Taxonomy" id="1076179"/>
    <lineage>
        <taxon>unclassified sequences</taxon>
        <taxon>metagenomes</taxon>
        <taxon>ecological metagenomes</taxon>
    </lineage>
</organism>
<proteinExistence type="predicted"/>
<gene>
    <name evidence="2" type="ORF">SDC9_207664</name>
</gene>
<evidence type="ECO:0000313" key="2">
    <source>
        <dbReference type="EMBL" id="MPN59941.1"/>
    </source>
</evidence>
<protein>
    <submittedName>
        <fullName evidence="2">Uncharacterized protein</fullName>
    </submittedName>
</protein>
<evidence type="ECO:0000256" key="1">
    <source>
        <dbReference type="SAM" id="MobiDB-lite"/>
    </source>
</evidence>
<comment type="caution">
    <text evidence="2">The sequence shown here is derived from an EMBL/GenBank/DDBJ whole genome shotgun (WGS) entry which is preliminary data.</text>
</comment>